<dbReference type="InterPro" id="IPR025827">
    <property type="entry name" value="Zn_ribbon_recom_dom"/>
</dbReference>
<dbReference type="STRING" id="1579316.RC74_12280"/>
<keyword evidence="4" id="KW-1185">Reference proteome</keyword>
<protein>
    <submittedName>
        <fullName evidence="3">Resolvase</fullName>
    </submittedName>
</protein>
<dbReference type="Proteomes" id="UP000070371">
    <property type="component" value="Chromosome"/>
</dbReference>
<dbReference type="CDD" id="cd00338">
    <property type="entry name" value="Ser_Recombinase"/>
    <property type="match status" value="1"/>
</dbReference>
<dbReference type="InterPro" id="IPR038109">
    <property type="entry name" value="DNA_bind_recomb_sf"/>
</dbReference>
<dbReference type="RefSeq" id="WP_052275161.1">
    <property type="nucleotide sequence ID" value="NZ_CP014327.1"/>
</dbReference>
<gene>
    <name evidence="3" type="ORF">RC74_12280</name>
</gene>
<dbReference type="PROSITE" id="PS51737">
    <property type="entry name" value="RECOMBINASE_DNA_BIND"/>
    <property type="match status" value="1"/>
</dbReference>
<proteinExistence type="predicted"/>
<dbReference type="Gene3D" id="3.40.50.1390">
    <property type="entry name" value="Resolvase, N-terminal catalytic domain"/>
    <property type="match status" value="1"/>
</dbReference>
<organism evidence="3 4">
    <name type="scientific">Falsihalocynthiibacter arcticus</name>
    <dbReference type="NCBI Taxonomy" id="1579316"/>
    <lineage>
        <taxon>Bacteria</taxon>
        <taxon>Pseudomonadati</taxon>
        <taxon>Pseudomonadota</taxon>
        <taxon>Alphaproteobacteria</taxon>
        <taxon>Rhodobacterales</taxon>
        <taxon>Roseobacteraceae</taxon>
        <taxon>Falsihalocynthiibacter</taxon>
    </lineage>
</organism>
<dbReference type="PROSITE" id="PS51736">
    <property type="entry name" value="RECOMBINASES_3"/>
    <property type="match status" value="1"/>
</dbReference>
<dbReference type="Pfam" id="PF00239">
    <property type="entry name" value="Resolvase"/>
    <property type="match status" value="1"/>
</dbReference>
<dbReference type="Gene3D" id="3.90.1750.20">
    <property type="entry name" value="Putative Large Serine Recombinase, Chain B, Domain 2"/>
    <property type="match status" value="1"/>
</dbReference>
<name>A0A126V0X3_9RHOB</name>
<dbReference type="PANTHER" id="PTHR30461">
    <property type="entry name" value="DNA-INVERTASE FROM LAMBDOID PROPHAGE"/>
    <property type="match status" value="1"/>
</dbReference>
<dbReference type="GO" id="GO:0000150">
    <property type="term" value="F:DNA strand exchange activity"/>
    <property type="evidence" value="ECO:0007669"/>
    <property type="project" value="InterPro"/>
</dbReference>
<dbReference type="Pfam" id="PF13408">
    <property type="entry name" value="Zn_ribbon_recom"/>
    <property type="match status" value="1"/>
</dbReference>
<dbReference type="Pfam" id="PF07508">
    <property type="entry name" value="Recombinase"/>
    <property type="match status" value="1"/>
</dbReference>
<dbReference type="OrthoDB" id="7277848at2"/>
<dbReference type="InterPro" id="IPR011109">
    <property type="entry name" value="DNA_bind_recombinase_dom"/>
</dbReference>
<dbReference type="EMBL" id="CP014327">
    <property type="protein sequence ID" value="AML51940.1"/>
    <property type="molecule type" value="Genomic_DNA"/>
</dbReference>
<dbReference type="KEGG" id="hat:RC74_12280"/>
<evidence type="ECO:0000259" key="2">
    <source>
        <dbReference type="PROSITE" id="PS51737"/>
    </source>
</evidence>
<evidence type="ECO:0000313" key="4">
    <source>
        <dbReference type="Proteomes" id="UP000070371"/>
    </source>
</evidence>
<dbReference type="InterPro" id="IPR050639">
    <property type="entry name" value="SSR_resolvase"/>
</dbReference>
<dbReference type="InterPro" id="IPR006119">
    <property type="entry name" value="Resolv_N"/>
</dbReference>
<dbReference type="InterPro" id="IPR036162">
    <property type="entry name" value="Resolvase-like_N_sf"/>
</dbReference>
<feature type="domain" description="Recombinase" evidence="2">
    <location>
        <begin position="154"/>
        <end position="297"/>
    </location>
</feature>
<dbReference type="SMART" id="SM00857">
    <property type="entry name" value="Resolvase"/>
    <property type="match status" value="1"/>
</dbReference>
<dbReference type="PANTHER" id="PTHR30461:SF23">
    <property type="entry name" value="DNA RECOMBINASE-RELATED"/>
    <property type="match status" value="1"/>
</dbReference>
<evidence type="ECO:0000259" key="1">
    <source>
        <dbReference type="PROSITE" id="PS51736"/>
    </source>
</evidence>
<sequence length="570" mass="63316">MTTARLRAAIYARYSSDMQNAASIEDQIRLCRIHAEREGWEIVGSYEDRAISGASILRPGIQKLLRDAEEQGFDIVVSEALDRLSRNQADIAQLYQTLSFTGVGIETLSEGTVNEMHIGLKGTMNALFLKDLAAKTWRGLDGRVEKGKSAGGKSFGYDVVRSLREDGELNRGDLAINQDEAAVILRIFEAYRDGQSPGRIADLLNREGVIGPRTPNWNKSTIHGNPKRGTGILNNMLYVGERHWNRQAYKTDPRNGKRQSRPKEVSELRIVQVPDLRIVSQDLWEAVKARQKSQALKQSDSKAWQRRKPRFLFTGLIKCGCCGGGFSTIAKDRFGCSSSRNKGTSVCTNRTTVARKDMERQILDLLSGHLMEPDLVATFAKEYIAERNRLAASKTDTRATKQKELTKVIKDQDVLVNALLAGTPAARINDRMSQLEARQKQLEQDLASTPAPASNLRIHPQMAHTYHARIKTIVAELGEPNSESEARDEIRGLIDKITVTPLPTGGKRMQPQLELHGALANILALSLGVKGKPEQQITSCEQEVMQSIVFMVAGARLGHCLREISQTQIN</sequence>
<dbReference type="GO" id="GO:0003677">
    <property type="term" value="F:DNA binding"/>
    <property type="evidence" value="ECO:0007669"/>
    <property type="project" value="InterPro"/>
</dbReference>
<dbReference type="AlphaFoldDB" id="A0A126V0X3"/>
<accession>A0A126V0X3</accession>
<evidence type="ECO:0000313" key="3">
    <source>
        <dbReference type="EMBL" id="AML51940.1"/>
    </source>
</evidence>
<reference evidence="3 4" key="1">
    <citation type="submission" date="2016-02" db="EMBL/GenBank/DDBJ databases">
        <title>Complete genome sequence of Halocynthiibacter arcticus PAMC 20958t from arctic marine sediment.</title>
        <authorList>
            <person name="Lee Y.M."/>
            <person name="Baek K."/>
            <person name="Lee H.K."/>
            <person name="Shin S.C."/>
        </authorList>
    </citation>
    <scope>NUCLEOTIDE SEQUENCE [LARGE SCALE GENOMIC DNA]</scope>
    <source>
        <strain evidence="3">PAMC 20958</strain>
    </source>
</reference>
<dbReference type="SUPFAM" id="SSF53041">
    <property type="entry name" value="Resolvase-like"/>
    <property type="match status" value="1"/>
</dbReference>
<feature type="domain" description="Resolvase/invertase-type recombinase catalytic" evidence="1">
    <location>
        <begin position="7"/>
        <end position="150"/>
    </location>
</feature>